<keyword evidence="2" id="KW-0812">Transmembrane</keyword>
<feature type="compositionally biased region" description="Basic and acidic residues" evidence="1">
    <location>
        <begin position="346"/>
        <end position="361"/>
    </location>
</feature>
<proteinExistence type="predicted"/>
<feature type="domain" description="Serine aminopeptidase S33" evidence="3">
    <location>
        <begin position="67"/>
        <end position="170"/>
    </location>
</feature>
<organism evidence="4 5">
    <name type="scientific">Mycoplasma putrefaciens Mput9231</name>
    <dbReference type="NCBI Taxonomy" id="1292033"/>
    <lineage>
        <taxon>Bacteria</taxon>
        <taxon>Bacillati</taxon>
        <taxon>Mycoplasmatota</taxon>
        <taxon>Mollicutes</taxon>
        <taxon>Mycoplasmataceae</taxon>
        <taxon>Mycoplasma</taxon>
    </lineage>
</organism>
<dbReference type="SUPFAM" id="SSF53474">
    <property type="entry name" value="alpha/beta-Hydrolases"/>
    <property type="match status" value="1"/>
</dbReference>
<dbReference type="PANTHER" id="PTHR12277">
    <property type="entry name" value="ALPHA/BETA HYDROLASE DOMAIN-CONTAINING PROTEIN"/>
    <property type="match status" value="1"/>
</dbReference>
<dbReference type="Proteomes" id="UP000012984">
    <property type="component" value="Chromosome"/>
</dbReference>
<reference evidence="4 5" key="1">
    <citation type="journal article" date="2013" name="Genome Announc.">
        <title>Complete Genome Sequence of Mycoplasma putrefaciens Strain 9231, One of the Agents of Contagious Agalactia in Goats.</title>
        <authorList>
            <person name="Dupuy V."/>
            <person name="Sirand-Pugnet P."/>
            <person name="Baranowski E."/>
            <person name="Barre A."/>
            <person name="Breton M."/>
            <person name="Couture C."/>
            <person name="Dordet-Frisoni E."/>
            <person name="Gaurivaud P."/>
            <person name="Jacob D."/>
            <person name="Lemaitre C."/>
            <person name="Manso-Silvan L."/>
            <person name="Nikolski M."/>
            <person name="Nouvel L.X."/>
            <person name="Poumarat F."/>
            <person name="Tardy F."/>
            <person name="Thebault P."/>
            <person name="Theil S."/>
            <person name="Citti C."/>
            <person name="Blanchard A."/>
            <person name="Thiaucourt F."/>
        </authorList>
    </citation>
    <scope>NUCLEOTIDE SEQUENCE [LARGE SCALE GENOMIC DNA]</scope>
    <source>
        <strain evidence="4">Mput9231</strain>
    </source>
</reference>
<dbReference type="AlphaFoldDB" id="M9WHY7"/>
<feature type="region of interest" description="Disordered" evidence="1">
    <location>
        <begin position="294"/>
        <end position="361"/>
    </location>
</feature>
<dbReference type="InterPro" id="IPR029058">
    <property type="entry name" value="AB_hydrolase_fold"/>
</dbReference>
<protein>
    <recommendedName>
        <fullName evidence="3">Serine aminopeptidase S33 domain-containing protein</fullName>
    </recommendedName>
</protein>
<keyword evidence="2" id="KW-0472">Membrane</keyword>
<dbReference type="PATRIC" id="fig|1292033.3.peg.707"/>
<dbReference type="KEGG" id="mput:MPUT9231_7180"/>
<evidence type="ECO:0000313" key="4">
    <source>
        <dbReference type="EMBL" id="AGJ91105.1"/>
    </source>
</evidence>
<accession>M9WHY7</accession>
<keyword evidence="5" id="KW-1185">Reference proteome</keyword>
<evidence type="ECO:0000259" key="3">
    <source>
        <dbReference type="Pfam" id="PF12146"/>
    </source>
</evidence>
<dbReference type="eggNOG" id="COG1073">
    <property type="taxonomic scope" value="Bacteria"/>
</dbReference>
<dbReference type="HOGENOM" id="CLU_959164_0_0_14"/>
<dbReference type="Pfam" id="PF12146">
    <property type="entry name" value="Hydrolase_4"/>
    <property type="match status" value="1"/>
</dbReference>
<evidence type="ECO:0000256" key="2">
    <source>
        <dbReference type="SAM" id="Phobius"/>
    </source>
</evidence>
<dbReference type="PANTHER" id="PTHR12277:SF81">
    <property type="entry name" value="PROTEIN ABHD13"/>
    <property type="match status" value="1"/>
</dbReference>
<name>M9WHY7_9MOLU</name>
<evidence type="ECO:0000256" key="1">
    <source>
        <dbReference type="SAM" id="MobiDB-lite"/>
    </source>
</evidence>
<dbReference type="InterPro" id="IPR022742">
    <property type="entry name" value="Hydrolase_4"/>
</dbReference>
<dbReference type="RefSeq" id="WP_015587621.1">
    <property type="nucleotide sequence ID" value="NC_021083.1"/>
</dbReference>
<keyword evidence="2" id="KW-1133">Transmembrane helix</keyword>
<dbReference type="EMBL" id="CP004357">
    <property type="protein sequence ID" value="AGJ91105.1"/>
    <property type="molecule type" value="Genomic_DNA"/>
</dbReference>
<evidence type="ECO:0000313" key="5">
    <source>
        <dbReference type="Proteomes" id="UP000012984"/>
    </source>
</evidence>
<feature type="transmembrane region" description="Helical" evidence="2">
    <location>
        <begin position="189"/>
        <end position="207"/>
    </location>
</feature>
<gene>
    <name evidence="4" type="ORF">MPUT9231_7180</name>
</gene>
<dbReference type="Gene3D" id="3.40.50.1820">
    <property type="entry name" value="alpha/beta hydrolase"/>
    <property type="match status" value="1"/>
</dbReference>
<dbReference type="OrthoDB" id="396662at2"/>
<sequence length="361" mass="42221">MISFYIWKRVSEKLNTKVTYQDSIDFENRIAKENGYNFDHLDLSGLDKPYKTIKTRFGDLNLFKHGNSKKVVVYCHGVLSNNRNAIKLLDYFIPRGYSVIAYDNFGWGESEKFGKCTLGVKEADLLKDVIDAVKTNLNPEELVVYGESMGGGTVYNYLHKYSNQGVDKFIVDAGYNSFFENIVNDSFPMFWYFMYLSYLFLPLFCLASKWPIKRFNRLEDFEKWDNVLHIHSKQDELVSYRHAKTFIEHLKNTHIYEQPTVHCLGIYYARDEHYKVLDSWLNVQRIEPKEVKPMETKTMKSPAKKAPVKKTPAKKAPVKKTQSKENKPMEVKPMEVKPMEVQTIKTEPKEVKQETPIEPKE</sequence>
<feature type="compositionally biased region" description="Basic residues" evidence="1">
    <location>
        <begin position="302"/>
        <end position="318"/>
    </location>
</feature>
<feature type="compositionally biased region" description="Basic and acidic residues" evidence="1">
    <location>
        <begin position="322"/>
        <end position="338"/>
    </location>
</feature>